<dbReference type="Proteomes" id="UP000237000">
    <property type="component" value="Unassembled WGS sequence"/>
</dbReference>
<accession>A0A2P5FZG5</accession>
<dbReference type="EMBL" id="JXTC01000003">
    <property type="protein sequence ID" value="POO03188.1"/>
    <property type="molecule type" value="Genomic_DNA"/>
</dbReference>
<name>A0A2P5FZG5_TREOI</name>
<protein>
    <submittedName>
        <fullName evidence="2">Uncharacterized protein</fullName>
    </submittedName>
</protein>
<feature type="region of interest" description="Disordered" evidence="1">
    <location>
        <begin position="86"/>
        <end position="109"/>
    </location>
</feature>
<evidence type="ECO:0000313" key="3">
    <source>
        <dbReference type="Proteomes" id="UP000237000"/>
    </source>
</evidence>
<comment type="caution">
    <text evidence="2">The sequence shown here is derived from an EMBL/GenBank/DDBJ whole genome shotgun (WGS) entry which is preliminary data.</text>
</comment>
<dbReference type="InParanoid" id="A0A2P5FZG5"/>
<feature type="compositionally biased region" description="Polar residues" evidence="1">
    <location>
        <begin position="97"/>
        <end position="109"/>
    </location>
</feature>
<proteinExistence type="predicted"/>
<evidence type="ECO:0000313" key="2">
    <source>
        <dbReference type="EMBL" id="POO03188.1"/>
    </source>
</evidence>
<evidence type="ECO:0000256" key="1">
    <source>
        <dbReference type="SAM" id="MobiDB-lite"/>
    </source>
</evidence>
<gene>
    <name evidence="2" type="ORF">TorRG33x02_012490</name>
</gene>
<reference evidence="3" key="1">
    <citation type="submission" date="2016-06" db="EMBL/GenBank/DDBJ databases">
        <title>Parallel loss of symbiosis genes in relatives of nitrogen-fixing non-legume Parasponia.</title>
        <authorList>
            <person name="Van Velzen R."/>
            <person name="Holmer R."/>
            <person name="Bu F."/>
            <person name="Rutten L."/>
            <person name="Van Zeijl A."/>
            <person name="Liu W."/>
            <person name="Santuari L."/>
            <person name="Cao Q."/>
            <person name="Sharma T."/>
            <person name="Shen D."/>
            <person name="Roswanjaya Y."/>
            <person name="Wardhani T."/>
            <person name="Kalhor M.S."/>
            <person name="Jansen J."/>
            <person name="Van den Hoogen J."/>
            <person name="Gungor B."/>
            <person name="Hartog M."/>
            <person name="Hontelez J."/>
            <person name="Verver J."/>
            <person name="Yang W.-C."/>
            <person name="Schijlen E."/>
            <person name="Repin R."/>
            <person name="Schilthuizen M."/>
            <person name="Schranz E."/>
            <person name="Heidstra R."/>
            <person name="Miyata K."/>
            <person name="Fedorova E."/>
            <person name="Kohlen W."/>
            <person name="Bisseling T."/>
            <person name="Smit S."/>
            <person name="Geurts R."/>
        </authorList>
    </citation>
    <scope>NUCLEOTIDE SEQUENCE [LARGE SCALE GENOMIC DNA]</scope>
    <source>
        <strain evidence="3">cv. RG33-2</strain>
    </source>
</reference>
<sequence>MSTSLPLKLGKNPSAFLVLAIMASYEDCSNHDSSKGGHSDPVVRARDCALLRILGFAYSAIDDNIYSAPIHLGFVFVVFVAANQDGPSSPPGRWWKKTSSPPCTSNPRSLTSASTWFNLGR</sequence>
<dbReference type="AlphaFoldDB" id="A0A2P5FZG5"/>
<organism evidence="2 3">
    <name type="scientific">Trema orientale</name>
    <name type="common">Charcoal tree</name>
    <name type="synonym">Celtis orientalis</name>
    <dbReference type="NCBI Taxonomy" id="63057"/>
    <lineage>
        <taxon>Eukaryota</taxon>
        <taxon>Viridiplantae</taxon>
        <taxon>Streptophyta</taxon>
        <taxon>Embryophyta</taxon>
        <taxon>Tracheophyta</taxon>
        <taxon>Spermatophyta</taxon>
        <taxon>Magnoliopsida</taxon>
        <taxon>eudicotyledons</taxon>
        <taxon>Gunneridae</taxon>
        <taxon>Pentapetalae</taxon>
        <taxon>rosids</taxon>
        <taxon>fabids</taxon>
        <taxon>Rosales</taxon>
        <taxon>Cannabaceae</taxon>
        <taxon>Trema</taxon>
    </lineage>
</organism>
<keyword evidence="3" id="KW-1185">Reference proteome</keyword>